<keyword evidence="2" id="KW-1185">Reference proteome</keyword>
<reference evidence="1" key="1">
    <citation type="submission" date="2020-08" db="EMBL/GenBank/DDBJ databases">
        <title>Genome public.</title>
        <authorList>
            <person name="Liu C."/>
            <person name="Sun Q."/>
        </authorList>
    </citation>
    <scope>NUCLEOTIDE SEQUENCE</scope>
    <source>
        <strain evidence="1">NSJ-52</strain>
    </source>
</reference>
<evidence type="ECO:0000313" key="2">
    <source>
        <dbReference type="Proteomes" id="UP000607645"/>
    </source>
</evidence>
<dbReference type="EMBL" id="JACOPQ010000002">
    <property type="protein sequence ID" value="MBC5736247.1"/>
    <property type="molecule type" value="Genomic_DNA"/>
</dbReference>
<organism evidence="1 2">
    <name type="scientific">Lawsonibacter faecis</name>
    <dbReference type="NCBI Taxonomy" id="2763052"/>
    <lineage>
        <taxon>Bacteria</taxon>
        <taxon>Bacillati</taxon>
        <taxon>Bacillota</taxon>
        <taxon>Clostridia</taxon>
        <taxon>Eubacteriales</taxon>
        <taxon>Oscillospiraceae</taxon>
        <taxon>Lawsonibacter</taxon>
    </lineage>
</organism>
<dbReference type="RefSeq" id="WP_186918597.1">
    <property type="nucleotide sequence ID" value="NZ_JACOPQ010000002.1"/>
</dbReference>
<evidence type="ECO:0000313" key="1">
    <source>
        <dbReference type="EMBL" id="MBC5736247.1"/>
    </source>
</evidence>
<protein>
    <submittedName>
        <fullName evidence="1">Uncharacterized protein</fullName>
    </submittedName>
</protein>
<dbReference type="AlphaFoldDB" id="A0A8J6M7A0"/>
<name>A0A8J6M7A0_9FIRM</name>
<dbReference type="Proteomes" id="UP000607645">
    <property type="component" value="Unassembled WGS sequence"/>
</dbReference>
<sequence>MEKDVTPERVWAEYEKGVAFNHSIDLYETVRSNENFFIGKQWEGVQSNGLPTPVFNFIRRIVLFLVASTATDNLKINASPMAAGVGLEDACRAVNAQLEALYEENKLGRLTREFMRNAAVDGDACLYAWYDPDHETGQPRRGGIRTEVVENTRVLFGNPNSRDVQSQPYLLLPRRERLEAVKRRCAEYGGDGGAIRPDGGEEHLGFRQGEDGKCTTVLRLWKVREEDGRECVWAMECARDGVIRPAWPTMQRLYPVVWLPWDYVQDCYHGAAAVTGLIPNQIFVNKLFAMTMISLMTTAYPKVVYDRTRVAKWDSRVGAAIGVNGGDMNSVARTLDGATISPQVHQFIELAVQFTKEFSGATDAALGSVRPDNTSAIIALQKASSVPLELVKQNFFQCLEDLAHIWLDLMRLHYGVRRVPASGGEGERPFDFGALDALNLSVKLDVGGSAYWSEIAQINTLDNLLTQGKINIIDYLERIPNGYISDQQKLIETLREREGGGASAAAGGAELGFPGVMPFSAV</sequence>
<accession>A0A8J6M7A0</accession>
<comment type="caution">
    <text evidence="1">The sequence shown here is derived from an EMBL/GenBank/DDBJ whole genome shotgun (WGS) entry which is preliminary data.</text>
</comment>
<gene>
    <name evidence="1" type="ORF">H8S62_04385</name>
</gene>
<proteinExistence type="predicted"/>